<dbReference type="EMBL" id="JAASRN010000002">
    <property type="protein sequence ID" value="NIK73969.1"/>
    <property type="molecule type" value="Genomic_DNA"/>
</dbReference>
<keyword evidence="5 10" id="KW-0418">Kinase</keyword>
<protein>
    <recommendedName>
        <fullName evidence="2">histidine kinase</fullName>
        <ecNumber evidence="2">2.7.13.3</ecNumber>
    </recommendedName>
</protein>
<dbReference type="InterPro" id="IPR036890">
    <property type="entry name" value="HATPase_C_sf"/>
</dbReference>
<dbReference type="InterPro" id="IPR005467">
    <property type="entry name" value="His_kinase_dom"/>
</dbReference>
<dbReference type="FunFam" id="3.30.565.10:FF:000006">
    <property type="entry name" value="Sensor histidine kinase WalK"/>
    <property type="match status" value="1"/>
</dbReference>
<dbReference type="CDD" id="cd00075">
    <property type="entry name" value="HATPase"/>
    <property type="match status" value="1"/>
</dbReference>
<feature type="transmembrane region" description="Helical" evidence="8">
    <location>
        <begin position="33"/>
        <end position="59"/>
    </location>
</feature>
<dbReference type="SMART" id="SM00387">
    <property type="entry name" value="HATPase_c"/>
    <property type="match status" value="1"/>
</dbReference>
<dbReference type="GO" id="GO:0004721">
    <property type="term" value="F:phosphoprotein phosphatase activity"/>
    <property type="evidence" value="ECO:0007669"/>
    <property type="project" value="TreeGrafter"/>
</dbReference>
<keyword evidence="8" id="KW-0812">Transmembrane</keyword>
<evidence type="ECO:0000256" key="2">
    <source>
        <dbReference type="ARBA" id="ARBA00012438"/>
    </source>
</evidence>
<keyword evidence="8" id="KW-1133">Transmembrane helix</keyword>
<feature type="transmembrane region" description="Helical" evidence="8">
    <location>
        <begin position="7"/>
        <end position="27"/>
    </location>
</feature>
<dbReference type="GO" id="GO:0005886">
    <property type="term" value="C:plasma membrane"/>
    <property type="evidence" value="ECO:0007669"/>
    <property type="project" value="TreeGrafter"/>
</dbReference>
<dbReference type="SUPFAM" id="SSF47384">
    <property type="entry name" value="Homodimeric domain of signal transducing histidine kinase"/>
    <property type="match status" value="1"/>
</dbReference>
<proteinExistence type="predicted"/>
<evidence type="ECO:0000313" key="10">
    <source>
        <dbReference type="EMBL" id="NIK73969.1"/>
    </source>
</evidence>
<gene>
    <name evidence="10" type="ORF">FHS56_001482</name>
</gene>
<dbReference type="InterPro" id="IPR003594">
    <property type="entry name" value="HATPase_dom"/>
</dbReference>
<dbReference type="FunFam" id="1.10.287.130:FF:000001">
    <property type="entry name" value="Two-component sensor histidine kinase"/>
    <property type="match status" value="1"/>
</dbReference>
<comment type="catalytic activity">
    <reaction evidence="1">
        <text>ATP + protein L-histidine = ADP + protein N-phospho-L-histidine.</text>
        <dbReference type="EC" id="2.7.13.3"/>
    </reaction>
</comment>
<keyword evidence="3" id="KW-0597">Phosphoprotein</keyword>
<dbReference type="EC" id="2.7.13.3" evidence="2"/>
<evidence type="ECO:0000256" key="5">
    <source>
        <dbReference type="ARBA" id="ARBA00022777"/>
    </source>
</evidence>
<dbReference type="Gene3D" id="1.10.287.130">
    <property type="match status" value="1"/>
</dbReference>
<dbReference type="AlphaFoldDB" id="A0A846MR85"/>
<reference evidence="10 11" key="1">
    <citation type="submission" date="2020-03" db="EMBL/GenBank/DDBJ databases">
        <title>Genomic Encyclopedia of Type Strains, Phase IV (KMG-IV): sequencing the most valuable type-strain genomes for metagenomic binning, comparative biology and taxonomic classification.</title>
        <authorList>
            <person name="Goeker M."/>
        </authorList>
    </citation>
    <scope>NUCLEOTIDE SEQUENCE [LARGE SCALE GENOMIC DNA]</scope>
    <source>
        <strain evidence="10 11">DSM 5718</strain>
    </source>
</reference>
<keyword evidence="6" id="KW-0902">Two-component regulatory system</keyword>
<dbReference type="InterPro" id="IPR003661">
    <property type="entry name" value="HisK_dim/P_dom"/>
</dbReference>
<dbReference type="PANTHER" id="PTHR45453:SF1">
    <property type="entry name" value="PHOSPHATE REGULON SENSOR PROTEIN PHOR"/>
    <property type="match status" value="1"/>
</dbReference>
<dbReference type="SMART" id="SM00388">
    <property type="entry name" value="HisKA"/>
    <property type="match status" value="1"/>
</dbReference>
<evidence type="ECO:0000256" key="1">
    <source>
        <dbReference type="ARBA" id="ARBA00000085"/>
    </source>
</evidence>
<dbReference type="Gene3D" id="3.30.565.10">
    <property type="entry name" value="Histidine kinase-like ATPase, C-terminal domain"/>
    <property type="match status" value="1"/>
</dbReference>
<evidence type="ECO:0000256" key="3">
    <source>
        <dbReference type="ARBA" id="ARBA00022553"/>
    </source>
</evidence>
<dbReference type="Proteomes" id="UP000537126">
    <property type="component" value="Unassembled WGS sequence"/>
</dbReference>
<dbReference type="PROSITE" id="PS50109">
    <property type="entry name" value="HIS_KIN"/>
    <property type="match status" value="1"/>
</dbReference>
<dbReference type="SUPFAM" id="SSF55874">
    <property type="entry name" value="ATPase domain of HSP90 chaperone/DNA topoisomerase II/histidine kinase"/>
    <property type="match status" value="1"/>
</dbReference>
<dbReference type="GO" id="GO:0000155">
    <property type="term" value="F:phosphorelay sensor kinase activity"/>
    <property type="evidence" value="ECO:0007669"/>
    <property type="project" value="InterPro"/>
</dbReference>
<evidence type="ECO:0000256" key="8">
    <source>
        <dbReference type="SAM" id="Phobius"/>
    </source>
</evidence>
<dbReference type="GO" id="GO:0016036">
    <property type="term" value="P:cellular response to phosphate starvation"/>
    <property type="evidence" value="ECO:0007669"/>
    <property type="project" value="TreeGrafter"/>
</dbReference>
<evidence type="ECO:0000256" key="6">
    <source>
        <dbReference type="ARBA" id="ARBA00023012"/>
    </source>
</evidence>
<dbReference type="PRINTS" id="PR00344">
    <property type="entry name" value="BCTRLSENSOR"/>
</dbReference>
<accession>A0A846MR85</accession>
<dbReference type="CDD" id="cd00082">
    <property type="entry name" value="HisKA"/>
    <property type="match status" value="1"/>
</dbReference>
<dbReference type="RefSeq" id="WP_166919221.1">
    <property type="nucleotide sequence ID" value="NZ_JAASRN010000002.1"/>
</dbReference>
<feature type="domain" description="Histidine kinase" evidence="9">
    <location>
        <begin position="125"/>
        <end position="344"/>
    </location>
</feature>
<dbReference type="Pfam" id="PF00512">
    <property type="entry name" value="HisKA"/>
    <property type="match status" value="1"/>
</dbReference>
<evidence type="ECO:0000256" key="7">
    <source>
        <dbReference type="ARBA" id="ARBA00023136"/>
    </source>
</evidence>
<keyword evidence="4 10" id="KW-0808">Transferase</keyword>
<dbReference type="InterPro" id="IPR004358">
    <property type="entry name" value="Sig_transdc_His_kin-like_C"/>
</dbReference>
<dbReference type="InterPro" id="IPR050351">
    <property type="entry name" value="BphY/WalK/GraS-like"/>
</dbReference>
<dbReference type="InterPro" id="IPR036097">
    <property type="entry name" value="HisK_dim/P_sf"/>
</dbReference>
<comment type="caution">
    <text evidence="10">The sequence shown here is derived from an EMBL/GenBank/DDBJ whole genome shotgun (WGS) entry which is preliminary data.</text>
</comment>
<organism evidence="10 11">
    <name type="scientific">Thermonema lapsum</name>
    <dbReference type="NCBI Taxonomy" id="28195"/>
    <lineage>
        <taxon>Bacteria</taxon>
        <taxon>Pseudomonadati</taxon>
        <taxon>Bacteroidota</taxon>
        <taxon>Cytophagia</taxon>
        <taxon>Cytophagales</taxon>
        <taxon>Thermonemataceae</taxon>
        <taxon>Thermonema</taxon>
    </lineage>
</organism>
<name>A0A846MR85_9BACT</name>
<keyword evidence="11" id="KW-1185">Reference proteome</keyword>
<keyword evidence="7 8" id="KW-0472">Membrane</keyword>
<dbReference type="PANTHER" id="PTHR45453">
    <property type="entry name" value="PHOSPHATE REGULON SENSOR PROTEIN PHOR"/>
    <property type="match status" value="1"/>
</dbReference>
<evidence type="ECO:0000259" key="9">
    <source>
        <dbReference type="PROSITE" id="PS50109"/>
    </source>
</evidence>
<sequence length="363" mass="41098">MPRSPKQWAVFISVCVAGLTTLFVSLFPESHFWLLLTCFGISFAAGVILNTLALELLIFREVNQLYTSLNKIKKKDFKLAKRQLATISGPLQDLHKEIYSYAAKKQKEIDDLVKLEAFRREFIADISHELKTPIFAAQGYIQTLLDGAIDDEEVRYVFLERANKSLEGLEHLVQDLLMLSQMEMGVIKMNFQQVDLHRICEEVFEQLQNKAAARSIELQLESPRQCIAWADPQRIRQVFINLVENGIKYGKEGGFVRVRLLSADSTDRCQVVIEDNGVGIPKKHLHRIFDRFYRVEKSRSKESGGSGLGLAIVKQIILAHHSEIEVKSKVDEGTRFSFYLFTKPQAVPSAPTGASAQIPTTEA</sequence>
<evidence type="ECO:0000256" key="4">
    <source>
        <dbReference type="ARBA" id="ARBA00022679"/>
    </source>
</evidence>
<evidence type="ECO:0000313" key="11">
    <source>
        <dbReference type="Proteomes" id="UP000537126"/>
    </source>
</evidence>
<dbReference type="Pfam" id="PF02518">
    <property type="entry name" value="HATPase_c"/>
    <property type="match status" value="1"/>
</dbReference>